<dbReference type="GO" id="GO:0071555">
    <property type="term" value="P:cell wall organization"/>
    <property type="evidence" value="ECO:0007669"/>
    <property type="project" value="InterPro"/>
</dbReference>
<keyword evidence="5" id="KW-0597">Phosphoprotein</keyword>
<evidence type="ECO:0000256" key="2">
    <source>
        <dbReference type="ARBA" id="ARBA00004651"/>
    </source>
</evidence>
<keyword evidence="11 14" id="KW-1133">Transmembrane helix</keyword>
<dbReference type="InterPro" id="IPR050640">
    <property type="entry name" value="Bact_2-comp_sensor_kinase"/>
</dbReference>
<feature type="domain" description="Histidine kinase" evidence="15">
    <location>
        <begin position="463"/>
        <end position="564"/>
    </location>
</feature>
<dbReference type="EMBL" id="CP009170">
    <property type="protein sequence ID" value="AIS52071.1"/>
    <property type="molecule type" value="Genomic_DNA"/>
</dbReference>
<dbReference type="InterPro" id="IPR011620">
    <property type="entry name" value="Sig_transdc_His_kinase_LytS_TM"/>
</dbReference>
<dbReference type="PROSITE" id="PS50109">
    <property type="entry name" value="HIS_KIN"/>
    <property type="match status" value="1"/>
</dbReference>
<comment type="subcellular location">
    <subcellularLocation>
        <location evidence="2">Cell membrane</location>
        <topology evidence="2">Multi-pass membrane protein</topology>
    </subcellularLocation>
</comment>
<keyword evidence="7 14" id="KW-0812">Transmembrane</keyword>
<keyword evidence="17" id="KW-1185">Reference proteome</keyword>
<dbReference type="KEGG" id="tki:TKV_c08910"/>
<dbReference type="SMART" id="SM00387">
    <property type="entry name" value="HATPase_c"/>
    <property type="match status" value="1"/>
</dbReference>
<dbReference type="InterPro" id="IPR010559">
    <property type="entry name" value="Sig_transdc_His_kin_internal"/>
</dbReference>
<dbReference type="RefSeq" id="WP_049684881.1">
    <property type="nucleotide sequence ID" value="NZ_CP009170.1"/>
</dbReference>
<sequence>MYELLIILAERFSIIALLAFVLSKAEFFKKIIYNSRVTKKDLLLTMVIFGVIGIAGTYVGVPIKDAIANSRVVGPMVAGLIGGPLVGLGAGLIAGVHRFFLGGFTAMSCGVSTILEGFSGGLIRKYYKGEHVPWELAFVAGFIGEAVQMLIILTTAKPFSQALELVDIIGLPMMIVNATGIAIFMIIIKSVFDEKEQISAMQAKIALEIASKTLPYLRKGLNEESAQKTAEIIYNSTNVSAVTLTDKKKILAHVGIASDHHKPGTPVLTKATKEVLKTRKIRIAKSKEEIGCSHQDCPLSSAVVVPLFKYDKLVGTLKLYKGGSKSRNDVISNTEIELAKGLGHLISYQLEIADAEYQRKLATEAKLNALQSQINPHFLFNALNTVISFIRTKPDEARELLINLSEYFRHNLKNVGKYVTIEQELNNINAYLYIEKARFGDKLNIEQDIDESVMSYYMPSFTLQPIVENAVKHGILPKGDGGTIKIKIKDKVDYISFCVEDDGIGIKQEDQQNLLRKGFGNGAGIGLYNVNERLTTIFCKECSLVVKSEEKIGTKVSFKIPKAYLKRDDVYEEIESVNY</sequence>
<dbReference type="HOGENOM" id="CLU_020473_3_3_9"/>
<dbReference type="eggNOG" id="COG3275">
    <property type="taxonomic scope" value="Bacteria"/>
</dbReference>
<keyword evidence="12" id="KW-0902">Two-component regulatory system</keyword>
<dbReference type="Gene3D" id="3.30.450.40">
    <property type="match status" value="1"/>
</dbReference>
<comment type="catalytic activity">
    <reaction evidence="1">
        <text>ATP + protein L-histidine = ADP + protein N-phospho-L-histidine.</text>
        <dbReference type="EC" id="2.7.13.3"/>
    </reaction>
</comment>
<keyword evidence="4" id="KW-1003">Cell membrane</keyword>
<dbReference type="InterPro" id="IPR003594">
    <property type="entry name" value="HATPase_dom"/>
</dbReference>
<dbReference type="Pfam" id="PF02518">
    <property type="entry name" value="HATPase_c"/>
    <property type="match status" value="1"/>
</dbReference>
<proteinExistence type="predicted"/>
<keyword evidence="8" id="KW-0547">Nucleotide-binding</keyword>
<dbReference type="GO" id="GO:0005886">
    <property type="term" value="C:plasma membrane"/>
    <property type="evidence" value="ECO:0007669"/>
    <property type="project" value="UniProtKB-SubCell"/>
</dbReference>
<evidence type="ECO:0000256" key="13">
    <source>
        <dbReference type="ARBA" id="ARBA00023136"/>
    </source>
</evidence>
<dbReference type="Pfam" id="PF07694">
    <property type="entry name" value="5TM-5TMR_LYT"/>
    <property type="match status" value="1"/>
</dbReference>
<dbReference type="PANTHER" id="PTHR34220:SF7">
    <property type="entry name" value="SENSOR HISTIDINE KINASE YPDA"/>
    <property type="match status" value="1"/>
</dbReference>
<evidence type="ECO:0000256" key="1">
    <source>
        <dbReference type="ARBA" id="ARBA00000085"/>
    </source>
</evidence>
<dbReference type="PANTHER" id="PTHR34220">
    <property type="entry name" value="SENSOR HISTIDINE KINASE YPDA"/>
    <property type="match status" value="1"/>
</dbReference>
<dbReference type="STRING" id="2325.TKV_c08910"/>
<dbReference type="AlphaFoldDB" id="A0A097AQG5"/>
<evidence type="ECO:0000259" key="15">
    <source>
        <dbReference type="PROSITE" id="PS50109"/>
    </source>
</evidence>
<protein>
    <recommendedName>
        <fullName evidence="3">histidine kinase</fullName>
        <ecNumber evidence="3">2.7.13.3</ecNumber>
    </recommendedName>
</protein>
<dbReference type="Pfam" id="PF06580">
    <property type="entry name" value="His_kinase"/>
    <property type="match status" value="1"/>
</dbReference>
<name>A0A097AQG5_THEKI</name>
<accession>A0A097AQG5</accession>
<keyword evidence="6 16" id="KW-0808">Transferase</keyword>
<evidence type="ECO:0000313" key="17">
    <source>
        <dbReference type="Proteomes" id="UP000029669"/>
    </source>
</evidence>
<dbReference type="GO" id="GO:0005524">
    <property type="term" value="F:ATP binding"/>
    <property type="evidence" value="ECO:0007669"/>
    <property type="project" value="UniProtKB-KW"/>
</dbReference>
<dbReference type="InterPro" id="IPR029016">
    <property type="entry name" value="GAF-like_dom_sf"/>
</dbReference>
<feature type="transmembrane region" description="Helical" evidence="14">
    <location>
        <begin position="42"/>
        <end position="61"/>
    </location>
</feature>
<evidence type="ECO:0000256" key="10">
    <source>
        <dbReference type="ARBA" id="ARBA00022840"/>
    </source>
</evidence>
<feature type="transmembrane region" description="Helical" evidence="14">
    <location>
        <begin position="73"/>
        <end position="93"/>
    </location>
</feature>
<evidence type="ECO:0000256" key="6">
    <source>
        <dbReference type="ARBA" id="ARBA00022679"/>
    </source>
</evidence>
<evidence type="ECO:0000256" key="11">
    <source>
        <dbReference type="ARBA" id="ARBA00022989"/>
    </source>
</evidence>
<reference evidence="17" key="1">
    <citation type="journal article" date="2015" name="Genome Announc.">
        <title>Whole-Genome Sequences of 80 Environmental and Clinical Isolates of Burkholderia pseudomallei.</title>
        <authorList>
            <person name="Johnson S.L."/>
            <person name="Baker A.L."/>
            <person name="Chain P.S."/>
            <person name="Currie B.J."/>
            <person name="Daligault H.E."/>
            <person name="Davenport K.W."/>
            <person name="Davis C.B."/>
            <person name="Inglis T.J."/>
            <person name="Kaestli M."/>
            <person name="Koren S."/>
            <person name="Mayo M."/>
            <person name="Merritt A.J."/>
            <person name="Price E.P."/>
            <person name="Sarovich D.S."/>
            <person name="Warner J."/>
            <person name="Rosovitz M.J."/>
        </authorList>
    </citation>
    <scope>NUCLEOTIDE SEQUENCE [LARGE SCALE GENOMIC DNA]</scope>
    <source>
        <strain evidence="17">DSM 2030</strain>
    </source>
</reference>
<evidence type="ECO:0000256" key="9">
    <source>
        <dbReference type="ARBA" id="ARBA00022777"/>
    </source>
</evidence>
<dbReference type="SUPFAM" id="SSF55874">
    <property type="entry name" value="ATPase domain of HSP90 chaperone/DNA topoisomerase II/histidine kinase"/>
    <property type="match status" value="1"/>
</dbReference>
<evidence type="ECO:0000256" key="8">
    <source>
        <dbReference type="ARBA" id="ARBA00022741"/>
    </source>
</evidence>
<evidence type="ECO:0000256" key="4">
    <source>
        <dbReference type="ARBA" id="ARBA00022475"/>
    </source>
</evidence>
<dbReference type="Gene3D" id="3.30.565.10">
    <property type="entry name" value="Histidine kinase-like ATPase, C-terminal domain"/>
    <property type="match status" value="1"/>
</dbReference>
<feature type="transmembrane region" description="Helical" evidence="14">
    <location>
        <begin position="168"/>
        <end position="188"/>
    </location>
</feature>
<dbReference type="InterPro" id="IPR005467">
    <property type="entry name" value="His_kinase_dom"/>
</dbReference>
<dbReference type="EC" id="2.7.13.3" evidence="3"/>
<feature type="transmembrane region" description="Helical" evidence="14">
    <location>
        <begin position="6"/>
        <end position="22"/>
    </location>
</feature>
<evidence type="ECO:0000256" key="12">
    <source>
        <dbReference type="ARBA" id="ARBA00023012"/>
    </source>
</evidence>
<dbReference type="InterPro" id="IPR036890">
    <property type="entry name" value="HATPase_C_sf"/>
</dbReference>
<organism evidence="16 17">
    <name type="scientific">Thermoanaerobacter kivui</name>
    <name type="common">Acetogenium kivui</name>
    <dbReference type="NCBI Taxonomy" id="2325"/>
    <lineage>
        <taxon>Bacteria</taxon>
        <taxon>Bacillati</taxon>
        <taxon>Bacillota</taxon>
        <taxon>Clostridia</taxon>
        <taxon>Thermoanaerobacterales</taxon>
        <taxon>Thermoanaerobacteraceae</taxon>
        <taxon>Thermoanaerobacter</taxon>
    </lineage>
</organism>
<keyword evidence="9" id="KW-0418">Kinase</keyword>
<dbReference type="GO" id="GO:0000155">
    <property type="term" value="F:phosphorelay sensor kinase activity"/>
    <property type="evidence" value="ECO:0007669"/>
    <property type="project" value="InterPro"/>
</dbReference>
<evidence type="ECO:0000256" key="3">
    <source>
        <dbReference type="ARBA" id="ARBA00012438"/>
    </source>
</evidence>
<keyword evidence="10" id="KW-0067">ATP-binding</keyword>
<keyword evidence="13 14" id="KW-0472">Membrane</keyword>
<dbReference type="Proteomes" id="UP000029669">
    <property type="component" value="Chromosome"/>
</dbReference>
<feature type="transmembrane region" description="Helical" evidence="14">
    <location>
        <begin position="100"/>
        <end position="124"/>
    </location>
</feature>
<dbReference type="OrthoDB" id="9809348at2"/>
<evidence type="ECO:0000256" key="14">
    <source>
        <dbReference type="SAM" id="Phobius"/>
    </source>
</evidence>
<evidence type="ECO:0000256" key="7">
    <source>
        <dbReference type="ARBA" id="ARBA00022692"/>
    </source>
</evidence>
<gene>
    <name evidence="16" type="primary">lytS</name>
    <name evidence="16" type="ORF">TKV_c08910</name>
</gene>
<evidence type="ECO:0000256" key="5">
    <source>
        <dbReference type="ARBA" id="ARBA00022553"/>
    </source>
</evidence>
<evidence type="ECO:0000313" key="16">
    <source>
        <dbReference type="EMBL" id="AIS52071.1"/>
    </source>
</evidence>
<feature type="transmembrane region" description="Helical" evidence="14">
    <location>
        <begin position="136"/>
        <end position="156"/>
    </location>
</feature>